<protein>
    <submittedName>
        <fullName evidence="2">Uncharacterized protein</fullName>
    </submittedName>
</protein>
<keyword evidence="1" id="KW-0472">Membrane</keyword>
<keyword evidence="3" id="KW-1185">Reference proteome</keyword>
<proteinExistence type="predicted"/>
<organism evidence="2 3">
    <name type="scientific">Nocardioides daedukensis</name>
    <dbReference type="NCBI Taxonomy" id="634462"/>
    <lineage>
        <taxon>Bacteria</taxon>
        <taxon>Bacillati</taxon>
        <taxon>Actinomycetota</taxon>
        <taxon>Actinomycetes</taxon>
        <taxon>Propionibacteriales</taxon>
        <taxon>Nocardioidaceae</taxon>
        <taxon>Nocardioides</taxon>
    </lineage>
</organism>
<dbReference type="EMBL" id="JACCAA010000001">
    <property type="protein sequence ID" value="NYG60220.1"/>
    <property type="molecule type" value="Genomic_DNA"/>
</dbReference>
<evidence type="ECO:0000313" key="2">
    <source>
        <dbReference type="EMBL" id="NYG60220.1"/>
    </source>
</evidence>
<comment type="caution">
    <text evidence="2">The sequence shown here is derived from an EMBL/GenBank/DDBJ whole genome shotgun (WGS) entry which is preliminary data.</text>
</comment>
<accession>A0A7Y9S1L1</accession>
<sequence length="126" mass="14555">MKVRDPQGNTWRVTRRWVPWRRRFGSDAFDWAPDSMFDDFLWFILAIPFLILAVLFGLELLLLLAVLPFAILGRIAFGRHWTVEARKGFTPWFEIAAGGWGDSRDRIAQLAEAIQRGELPPRTLGD</sequence>
<evidence type="ECO:0000256" key="1">
    <source>
        <dbReference type="SAM" id="Phobius"/>
    </source>
</evidence>
<dbReference type="RefSeq" id="WP_179503176.1">
    <property type="nucleotide sequence ID" value="NZ_JACCAA010000001.1"/>
</dbReference>
<feature type="transmembrane region" description="Helical" evidence="1">
    <location>
        <begin position="40"/>
        <end position="72"/>
    </location>
</feature>
<dbReference type="AlphaFoldDB" id="A0A7Y9S1L1"/>
<evidence type="ECO:0000313" key="3">
    <source>
        <dbReference type="Proteomes" id="UP000540656"/>
    </source>
</evidence>
<gene>
    <name evidence="2" type="ORF">BJ980_003143</name>
</gene>
<reference evidence="2 3" key="1">
    <citation type="submission" date="2020-07" db="EMBL/GenBank/DDBJ databases">
        <title>Sequencing the genomes of 1000 actinobacteria strains.</title>
        <authorList>
            <person name="Klenk H.-P."/>
        </authorList>
    </citation>
    <scope>NUCLEOTIDE SEQUENCE [LARGE SCALE GENOMIC DNA]</scope>
    <source>
        <strain evidence="2 3">DSM 23819</strain>
    </source>
</reference>
<keyword evidence="1" id="KW-1133">Transmembrane helix</keyword>
<dbReference type="Proteomes" id="UP000540656">
    <property type="component" value="Unassembled WGS sequence"/>
</dbReference>
<keyword evidence="1" id="KW-0812">Transmembrane</keyword>
<name>A0A7Y9S1L1_9ACTN</name>